<evidence type="ECO:0000313" key="4">
    <source>
        <dbReference type="Proteomes" id="UP000008810"/>
    </source>
</evidence>
<feature type="region of interest" description="Disordered" evidence="1">
    <location>
        <begin position="35"/>
        <end position="150"/>
    </location>
</feature>
<feature type="compositionally biased region" description="Pro residues" evidence="1">
    <location>
        <begin position="132"/>
        <end position="144"/>
    </location>
</feature>
<evidence type="ECO:0000313" key="2">
    <source>
        <dbReference type="EMBL" id="KQJ85649.2"/>
    </source>
</evidence>
<dbReference type="AlphaFoldDB" id="A0A0Q3P9L4"/>
<reference evidence="2 3" key="1">
    <citation type="journal article" date="2010" name="Nature">
        <title>Genome sequencing and analysis of the model grass Brachypodium distachyon.</title>
        <authorList>
            <consortium name="International Brachypodium Initiative"/>
        </authorList>
    </citation>
    <scope>NUCLEOTIDE SEQUENCE [LARGE SCALE GENOMIC DNA]</scope>
    <source>
        <strain evidence="2 3">Bd21</strain>
    </source>
</reference>
<feature type="compositionally biased region" description="Low complexity" evidence="1">
    <location>
        <begin position="99"/>
        <end position="119"/>
    </location>
</feature>
<name>A0A0Q3P9L4_BRADI</name>
<dbReference type="EnsemblPlants" id="KQJ85649">
    <property type="protein sequence ID" value="KQJ85649"/>
    <property type="gene ID" value="BRADI_4g00812v3"/>
</dbReference>
<feature type="region of interest" description="Disordered" evidence="1">
    <location>
        <begin position="196"/>
        <end position="227"/>
    </location>
</feature>
<dbReference type="InParanoid" id="A0A0Q3P9L4"/>
<evidence type="ECO:0000313" key="3">
    <source>
        <dbReference type="EnsemblPlants" id="KQJ85649"/>
    </source>
</evidence>
<keyword evidence="4" id="KW-1185">Reference proteome</keyword>
<sequence length="282" mass="29853">MGSWQSVRSFFRSVLEWLTRSTGKREERILLHSSSSLLHVEQPAGAGDGDGGEVLQPEREGAAGGGEAAGQRVRLGAKPGVGDVRGGGARPGGAEARGEVAVPGPESRLRGPLLLQVPLLPRPRPPRRLPVRDPPPQPPQPLPVAPGSGVCGGAYGSGRARRGLVLLRRRAECRRRGRRFVVVVEAQVGEEGVDVVGAGEEGGQDGHFQGRHGRSSRQGQGQKGNWETCGCGASGGRGKREGDRHPFSSCFTGKNKVSANRCSHTHWRAVDLTFDQSTTIPS</sequence>
<dbReference type="Proteomes" id="UP000008810">
    <property type="component" value="Chromosome 4"/>
</dbReference>
<organism evidence="2">
    <name type="scientific">Brachypodium distachyon</name>
    <name type="common">Purple false brome</name>
    <name type="synonym">Trachynia distachya</name>
    <dbReference type="NCBI Taxonomy" id="15368"/>
    <lineage>
        <taxon>Eukaryota</taxon>
        <taxon>Viridiplantae</taxon>
        <taxon>Streptophyta</taxon>
        <taxon>Embryophyta</taxon>
        <taxon>Tracheophyta</taxon>
        <taxon>Spermatophyta</taxon>
        <taxon>Magnoliopsida</taxon>
        <taxon>Liliopsida</taxon>
        <taxon>Poales</taxon>
        <taxon>Poaceae</taxon>
        <taxon>BOP clade</taxon>
        <taxon>Pooideae</taxon>
        <taxon>Stipodae</taxon>
        <taxon>Brachypodieae</taxon>
        <taxon>Brachypodium</taxon>
    </lineage>
</organism>
<gene>
    <name evidence="2" type="ORF">BRADI_4g00812v3</name>
</gene>
<reference evidence="2" key="2">
    <citation type="submission" date="2017-06" db="EMBL/GenBank/DDBJ databases">
        <title>WGS assembly of Brachypodium distachyon.</title>
        <authorList>
            <consortium name="The International Brachypodium Initiative"/>
            <person name="Lucas S."/>
            <person name="Harmon-Smith M."/>
            <person name="Lail K."/>
            <person name="Tice H."/>
            <person name="Grimwood J."/>
            <person name="Bruce D."/>
            <person name="Barry K."/>
            <person name="Shu S."/>
            <person name="Lindquist E."/>
            <person name="Wang M."/>
            <person name="Pitluck S."/>
            <person name="Vogel J.P."/>
            <person name="Garvin D.F."/>
            <person name="Mockler T.C."/>
            <person name="Schmutz J."/>
            <person name="Rokhsar D."/>
            <person name="Bevan M.W."/>
        </authorList>
    </citation>
    <scope>NUCLEOTIDE SEQUENCE</scope>
    <source>
        <strain evidence="2">Bd21</strain>
    </source>
</reference>
<evidence type="ECO:0000256" key="1">
    <source>
        <dbReference type="SAM" id="MobiDB-lite"/>
    </source>
</evidence>
<accession>A0A0Q3P9L4</accession>
<dbReference type="EMBL" id="CM000883">
    <property type="protein sequence ID" value="KQJ85649.2"/>
    <property type="molecule type" value="Genomic_DNA"/>
</dbReference>
<dbReference type="ExpressionAtlas" id="A0A0Q3P9L4">
    <property type="expression patterns" value="baseline"/>
</dbReference>
<protein>
    <submittedName>
        <fullName evidence="2 3">Uncharacterized protein</fullName>
    </submittedName>
</protein>
<dbReference type="Gramene" id="KQJ85649">
    <property type="protein sequence ID" value="KQJ85649"/>
    <property type="gene ID" value="BRADI_4g00812v3"/>
</dbReference>
<reference evidence="3" key="3">
    <citation type="submission" date="2018-08" db="UniProtKB">
        <authorList>
            <consortium name="EnsemblPlants"/>
        </authorList>
    </citation>
    <scope>IDENTIFICATION</scope>
    <source>
        <strain evidence="3">cv. Bd21</strain>
    </source>
</reference>
<proteinExistence type="predicted"/>